<dbReference type="InterPro" id="IPR014756">
    <property type="entry name" value="Ig_E-set"/>
</dbReference>
<dbReference type="Gene3D" id="2.60.40.1110">
    <property type="match status" value="2"/>
</dbReference>
<comment type="caution">
    <text evidence="10">The sequence shown here is derived from an EMBL/GenBank/DDBJ whole genome shotgun (WGS) entry which is preliminary data.</text>
</comment>
<dbReference type="NCBIfam" id="TIGR02103">
    <property type="entry name" value="pullul_strch"/>
    <property type="match status" value="1"/>
</dbReference>
<dbReference type="Pfam" id="PF11852">
    <property type="entry name" value="Pullul_strch_C"/>
    <property type="match status" value="1"/>
</dbReference>
<dbReference type="SUPFAM" id="SSF51445">
    <property type="entry name" value="(Trans)glycosidases"/>
    <property type="match status" value="1"/>
</dbReference>
<evidence type="ECO:0000259" key="9">
    <source>
        <dbReference type="Pfam" id="PF17967"/>
    </source>
</evidence>
<dbReference type="InterPro" id="IPR011839">
    <property type="entry name" value="Pullul_strch"/>
</dbReference>
<keyword evidence="3 10" id="KW-0378">Hydrolase</keyword>
<evidence type="ECO:0000259" key="6">
    <source>
        <dbReference type="Pfam" id="PF02922"/>
    </source>
</evidence>
<feature type="domain" description="Glycoside hydrolase family 13 N-terminal" evidence="6">
    <location>
        <begin position="408"/>
        <end position="487"/>
    </location>
</feature>
<feature type="domain" description="Pullulanase carbohydrate-binding module 41" evidence="7">
    <location>
        <begin position="150"/>
        <end position="245"/>
    </location>
</feature>
<dbReference type="EMBL" id="JACHIP010000006">
    <property type="protein sequence ID" value="MBB5059560.1"/>
    <property type="molecule type" value="Genomic_DNA"/>
</dbReference>
<dbReference type="EC" id="3.2.1.41" evidence="10"/>
<proteinExistence type="inferred from homology"/>
<dbReference type="InterPro" id="IPR005323">
    <property type="entry name" value="CBM41_pullulanase"/>
</dbReference>
<dbReference type="Gene3D" id="2.60.40.10">
    <property type="entry name" value="Immunoglobulins"/>
    <property type="match status" value="1"/>
</dbReference>
<evidence type="ECO:0000256" key="4">
    <source>
        <dbReference type="ARBA" id="ARBA00023295"/>
    </source>
</evidence>
<dbReference type="SUPFAM" id="SSF49452">
    <property type="entry name" value="Starch-binding domain-like"/>
    <property type="match status" value="2"/>
</dbReference>
<evidence type="ECO:0000256" key="3">
    <source>
        <dbReference type="ARBA" id="ARBA00022801"/>
    </source>
</evidence>
<feature type="domain" description="Pullulanase N2" evidence="9">
    <location>
        <begin position="263"/>
        <end position="378"/>
    </location>
</feature>
<dbReference type="CDD" id="cd11341">
    <property type="entry name" value="AmyAc_Pullulanase_LD-like"/>
    <property type="match status" value="1"/>
</dbReference>
<accession>A0A7W7ZGM2</accession>
<dbReference type="GO" id="GO:0030246">
    <property type="term" value="F:carbohydrate binding"/>
    <property type="evidence" value="ECO:0007669"/>
    <property type="project" value="InterPro"/>
</dbReference>
<dbReference type="InterPro" id="IPR013784">
    <property type="entry name" value="Carb-bd-like_fold"/>
</dbReference>
<dbReference type="InterPro" id="IPR017853">
    <property type="entry name" value="GH"/>
</dbReference>
<dbReference type="InterPro" id="IPR013780">
    <property type="entry name" value="Glyco_hydro_b"/>
</dbReference>
<evidence type="ECO:0000256" key="5">
    <source>
        <dbReference type="SAM" id="SignalP"/>
    </source>
</evidence>
<dbReference type="GO" id="GO:0005975">
    <property type="term" value="P:carbohydrate metabolic process"/>
    <property type="evidence" value="ECO:0007669"/>
    <property type="project" value="InterPro"/>
</dbReference>
<gene>
    <name evidence="10" type="ORF">HDF16_004286</name>
</gene>
<dbReference type="Pfam" id="PF17967">
    <property type="entry name" value="Pullulanase_N2"/>
    <property type="match status" value="1"/>
</dbReference>
<feature type="signal peptide" evidence="5">
    <location>
        <begin position="1"/>
        <end position="26"/>
    </location>
</feature>
<dbReference type="Gene3D" id="2.60.40.1180">
    <property type="entry name" value="Golgi alpha-mannosidase II"/>
    <property type="match status" value="1"/>
</dbReference>
<dbReference type="Pfam" id="PF02922">
    <property type="entry name" value="CBM_48"/>
    <property type="match status" value="1"/>
</dbReference>
<reference evidence="10 11" key="1">
    <citation type="submission" date="2020-08" db="EMBL/GenBank/DDBJ databases">
        <title>Genomic Encyclopedia of Type Strains, Phase IV (KMG-V): Genome sequencing to study the core and pangenomes of soil and plant-associated prokaryotes.</title>
        <authorList>
            <person name="Whitman W."/>
        </authorList>
    </citation>
    <scope>NUCLEOTIDE SEQUENCE [LARGE SCALE GENOMIC DNA]</scope>
    <source>
        <strain evidence="10 11">M8UP14</strain>
    </source>
</reference>
<dbReference type="SUPFAM" id="SSF51011">
    <property type="entry name" value="Glycosyl hydrolase domain"/>
    <property type="match status" value="1"/>
</dbReference>
<dbReference type="GO" id="GO:0051060">
    <property type="term" value="F:pullulanase activity"/>
    <property type="evidence" value="ECO:0007669"/>
    <property type="project" value="UniProtKB-EC"/>
</dbReference>
<dbReference type="Proteomes" id="UP000540989">
    <property type="component" value="Unassembled WGS sequence"/>
</dbReference>
<dbReference type="CDD" id="cd10315">
    <property type="entry name" value="CBM41_pullulanase"/>
    <property type="match status" value="2"/>
</dbReference>
<evidence type="ECO:0000259" key="7">
    <source>
        <dbReference type="Pfam" id="PF03714"/>
    </source>
</evidence>
<evidence type="ECO:0000313" key="11">
    <source>
        <dbReference type="Proteomes" id="UP000540989"/>
    </source>
</evidence>
<dbReference type="RefSeq" id="WP_184221181.1">
    <property type="nucleotide sequence ID" value="NZ_JACHIP010000006.1"/>
</dbReference>
<dbReference type="Gene3D" id="3.20.20.80">
    <property type="entry name" value="Glycosidases"/>
    <property type="match status" value="1"/>
</dbReference>
<evidence type="ECO:0000256" key="1">
    <source>
        <dbReference type="ARBA" id="ARBA00008061"/>
    </source>
</evidence>
<evidence type="ECO:0000259" key="8">
    <source>
        <dbReference type="Pfam" id="PF11852"/>
    </source>
</evidence>
<dbReference type="InterPro" id="IPR004193">
    <property type="entry name" value="Glyco_hydro_13_N"/>
</dbReference>
<feature type="domain" description="Pullulanase carbohydrate-binding module 41" evidence="7">
    <location>
        <begin position="34"/>
        <end position="128"/>
    </location>
</feature>
<dbReference type="PANTHER" id="PTHR43002">
    <property type="entry name" value="GLYCOGEN DEBRANCHING ENZYME"/>
    <property type="match status" value="1"/>
</dbReference>
<dbReference type="Pfam" id="PF03714">
    <property type="entry name" value="PUD"/>
    <property type="match status" value="2"/>
</dbReference>
<sequence length="1145" mass="125004">MFLFQRLRAVALAMCLLSLMVAVAHAATPIPADHIRIHYFRPDGVYTGWSIYAFGDTTEDQGNFNGGPVLIAGTDTFGVYFDVGVTAGAKNVGIIVHNLQSGAKDPGPNEFANPSAQGNEFWQVSNTTGLMTSPPKTSSAKNPNIPANVARIHYYRPDNNFTGWYVYAFNDTTADTGNYNGGPIPQTGSDDYGAYYDVPLSANPQDLGFIVHNIVNGTKDTPDDLHLNVDIYNEAWKISGDGNVYLTQPTAAQLLNGSFLKLQAFWVDRSAVLIQSAYLQSGGKYFLASDPAANLQLTSTGVTGGTDIPLTVGGSLTADQISRFPQLATGYTVLQLPKTLKAKDYAALVKGQLAIFVKRTDGTLTYATGVQDAGVLDDLYAYSGKLGVIVRGHGFGGWFDDDEDDKDNRSAVKVKVWAPTAQSMSLQLFKLGTDTAPAKTVVMQEDKGLWSASLEESWIGKYYLLDEKVYAPSVRSVVENVVTDPYSIDLALNATKSRLTDIDADANKPEGWDEDRSPWLGRTNDLSIYELHVRDFSVGDATVPVEHRGTYLAFTDFRSNGMKHLEQLSAAGLKAVHLLPTFHFNSINEDKTTWQTTPDLSIYAPDGQQQQAAVAAVQAKDAYNWGYDPDHYLAPEGGYAVNPDKRVKEYRQMVMGLHRVGLRVIQDVVFNHTSGFGEATNSILDEVVPDYYNRLDMDGNLETGSCCADTATEHLMMGKLQQDAILWNAKKYKIDGFRFDIMSFTFVKNLQQIKQALAKLTLERDGIDGSKIYIYGEGFTFGETANNALGVAANQINLYGNGIGTFNDRIRDGVRGGGPFDDERVQGFATGLFDDASSYTSQQTALLDQKNTLLHRTDWIKVGLTGNLRDYSFTDSTGATITGAQLDYQGQPTGYTASPVEAVNYVSVHDNQNLFDTVQIKASEADTAVTRARRQVLAMSVVALGQGVPFFAAGDDLLRSKDMDQNSYDSGDWFNKIDWTGQGNNWGIGLPIASQNSSQWNFQQPLLANSALKPTPAEIQSTTSAFQAFLKIRESSGLFRMGTFNEVQANLHFLNNGSSQTPDLVVMQLDANGGHYGLYKHILVVFNASTTQQSFTAAGLEGVGFRLHPEQQLSTDSVVKTSKFDRNTGTVVVPGLTTAVFVSLQ</sequence>
<dbReference type="InterPro" id="IPR040671">
    <property type="entry name" value="Pullulanase_N2"/>
</dbReference>
<protein>
    <submittedName>
        <fullName evidence="10">Pullulanase</fullName>
        <ecNumber evidence="10">3.2.1.41</ecNumber>
    </submittedName>
</protein>
<keyword evidence="2 5" id="KW-0732">Signal</keyword>
<dbReference type="AlphaFoldDB" id="A0A7W7ZGM2"/>
<dbReference type="CDD" id="cd02860">
    <property type="entry name" value="E_set_Pullulanase"/>
    <property type="match status" value="1"/>
</dbReference>
<keyword evidence="4 10" id="KW-0326">Glycosidase</keyword>
<feature type="domain" description="Alpha-1,6-glucosidases pullulanase-type C-terminal" evidence="8">
    <location>
        <begin position="982"/>
        <end position="1143"/>
    </location>
</feature>
<feature type="chain" id="PRO_5031489099" evidence="5">
    <location>
        <begin position="27"/>
        <end position="1145"/>
    </location>
</feature>
<dbReference type="InterPro" id="IPR013783">
    <property type="entry name" value="Ig-like_fold"/>
</dbReference>
<keyword evidence="11" id="KW-1185">Reference proteome</keyword>
<dbReference type="InterPro" id="IPR024561">
    <property type="entry name" value="Pullul_strch_C"/>
</dbReference>
<name>A0A7W7ZGM2_9BACT</name>
<dbReference type="Gene3D" id="2.60.40.1130">
    <property type="entry name" value="Rab geranylgeranyltransferase alpha-subunit, insert domain"/>
    <property type="match status" value="1"/>
</dbReference>
<dbReference type="SUPFAM" id="SSF81296">
    <property type="entry name" value="E set domains"/>
    <property type="match status" value="2"/>
</dbReference>
<comment type="similarity">
    <text evidence="1">Belongs to the glycosyl hydrolase 13 family.</text>
</comment>
<evidence type="ECO:0000313" key="10">
    <source>
        <dbReference type="EMBL" id="MBB5059560.1"/>
    </source>
</evidence>
<organism evidence="10 11">
    <name type="scientific">Granulicella aggregans</name>
    <dbReference type="NCBI Taxonomy" id="474949"/>
    <lineage>
        <taxon>Bacteria</taxon>
        <taxon>Pseudomonadati</taxon>
        <taxon>Acidobacteriota</taxon>
        <taxon>Terriglobia</taxon>
        <taxon>Terriglobales</taxon>
        <taxon>Acidobacteriaceae</taxon>
        <taxon>Granulicella</taxon>
    </lineage>
</organism>
<evidence type="ECO:0000256" key="2">
    <source>
        <dbReference type="ARBA" id="ARBA00022729"/>
    </source>
</evidence>